<dbReference type="Proteomes" id="UP001593940">
    <property type="component" value="Unassembled WGS sequence"/>
</dbReference>
<dbReference type="RefSeq" id="WP_377028767.1">
    <property type="nucleotide sequence ID" value="NZ_JBHOMY010000009.1"/>
</dbReference>
<dbReference type="EMBL" id="JBHOMY010000009">
    <property type="protein sequence ID" value="MFC1455636.1"/>
    <property type="molecule type" value="Genomic_DNA"/>
</dbReference>
<protein>
    <submittedName>
        <fullName evidence="1">Uncharacterized protein</fullName>
    </submittedName>
</protein>
<organism evidence="1 2">
    <name type="scientific">Microvirga arabica</name>
    <dbReference type="NCBI Taxonomy" id="1128671"/>
    <lineage>
        <taxon>Bacteria</taxon>
        <taxon>Pseudomonadati</taxon>
        <taxon>Pseudomonadota</taxon>
        <taxon>Alphaproteobacteria</taxon>
        <taxon>Hyphomicrobiales</taxon>
        <taxon>Methylobacteriaceae</taxon>
        <taxon>Microvirga</taxon>
    </lineage>
</organism>
<gene>
    <name evidence="1" type="ORF">ACETIH_02645</name>
</gene>
<keyword evidence="2" id="KW-1185">Reference proteome</keyword>
<proteinExistence type="predicted"/>
<comment type="caution">
    <text evidence="1">The sequence shown here is derived from an EMBL/GenBank/DDBJ whole genome shotgun (WGS) entry which is preliminary data.</text>
</comment>
<reference evidence="1 2" key="1">
    <citation type="submission" date="2024-09" db="EMBL/GenBank/DDBJ databases">
        <title>Nodulacao em especies de Leguminosae Basais da Amazonia e Caracterizacao dos Rizobios e Bacterias Associadas aos Nodulos.</title>
        <authorList>
            <person name="Jambeiro I.C.A."/>
            <person name="Lopes I.S."/>
            <person name="Aguiar E.R.G.R."/>
            <person name="Santos A.F.J."/>
            <person name="Dos Santos J.M.F."/>
            <person name="Gross E."/>
        </authorList>
    </citation>
    <scope>NUCLEOTIDE SEQUENCE [LARGE SCALE GENOMIC DNA]</scope>
    <source>
        <strain evidence="1 2">BRUESC1165</strain>
    </source>
</reference>
<evidence type="ECO:0000313" key="1">
    <source>
        <dbReference type="EMBL" id="MFC1455636.1"/>
    </source>
</evidence>
<accession>A0ABV6Y2X8</accession>
<evidence type="ECO:0000313" key="2">
    <source>
        <dbReference type="Proteomes" id="UP001593940"/>
    </source>
</evidence>
<name>A0ABV6Y2X8_9HYPH</name>
<sequence>MRKRSSVVSLVPVKQSAPVPSEGPWADLSPFYQRLARQICEVLGWHDFVNDKDISPQAAAAIETVREIGPRTELEGMLAVQMVVAHHATMTYFQHGARPGEPAAVQEAHHRRGQHQMTLFLQQLEALDRHRSRNKPSGPEGATWSPEQHLAHLAEIEELLNEHLNPLENQPVYPD</sequence>